<dbReference type="Proteomes" id="UP000630615">
    <property type="component" value="Unassembled WGS sequence"/>
</dbReference>
<evidence type="ECO:0000313" key="2">
    <source>
        <dbReference type="Proteomes" id="UP000630615"/>
    </source>
</evidence>
<evidence type="ECO:0000313" key="1">
    <source>
        <dbReference type="EMBL" id="GGD03682.1"/>
    </source>
</evidence>
<reference evidence="2" key="1">
    <citation type="journal article" date="2019" name="Int. J. Syst. Evol. Microbiol.">
        <title>The Global Catalogue of Microorganisms (GCM) 10K type strain sequencing project: providing services to taxonomists for standard genome sequencing and annotation.</title>
        <authorList>
            <consortium name="The Broad Institute Genomics Platform"/>
            <consortium name="The Broad Institute Genome Sequencing Center for Infectious Disease"/>
            <person name="Wu L."/>
            <person name="Ma J."/>
        </authorList>
    </citation>
    <scope>NUCLEOTIDE SEQUENCE [LARGE SCALE GENOMIC DNA]</scope>
    <source>
        <strain evidence="2">CGMCC 1.15942</strain>
    </source>
</reference>
<dbReference type="EMBL" id="BMKI01000016">
    <property type="protein sequence ID" value="GGD03682.1"/>
    <property type="molecule type" value="Genomic_DNA"/>
</dbReference>
<organism evidence="1 2">
    <name type="scientific">Enterococcus wangshanyuanii</name>
    <dbReference type="NCBI Taxonomy" id="2005703"/>
    <lineage>
        <taxon>Bacteria</taxon>
        <taxon>Bacillati</taxon>
        <taxon>Bacillota</taxon>
        <taxon>Bacilli</taxon>
        <taxon>Lactobacillales</taxon>
        <taxon>Enterococcaceae</taxon>
        <taxon>Enterococcus</taxon>
    </lineage>
</organism>
<dbReference type="RefSeq" id="WP_088270923.1">
    <property type="nucleotide sequence ID" value="NZ_BMKI01000016.1"/>
</dbReference>
<comment type="caution">
    <text evidence="1">The sequence shown here is derived from an EMBL/GenBank/DDBJ whole genome shotgun (WGS) entry which is preliminary data.</text>
</comment>
<proteinExistence type="predicted"/>
<gene>
    <name evidence="1" type="ORF">GCM10011573_36420</name>
</gene>
<accession>A0ABQ1PU39</accession>
<protein>
    <recommendedName>
        <fullName evidence="3">Major capsid protein</fullName>
    </recommendedName>
</protein>
<keyword evidence="2" id="KW-1185">Reference proteome</keyword>
<name>A0ABQ1PU39_9ENTE</name>
<sequence>MKNISKTNKEKLMNMDLQYFAAEANLTTTDGLGEIKSIDFVNLFGYSIEELLQVLGVTRRMTLSKDQKVQTYKWVRTMATNNAVGEGETIPLSKIERKKDRDFVVPLHKYRKVVSAEAIDRHGYDMAVNETDREILEEIQDAIKSQFFTYLGTAPTKQDAEGFQKALSLGWAKAKTFFRGNVPMVSFVSAMDVAKYLGEAPIQSGPSTAYGFTLLTGFLNQTVLVFDSIPEGKVYTTAVNNIVLANKDVASSEMATTFGLTSDESGLIGVTHGNTLNNLTVETVAVEGIQLFTEVLNGVVETTITEPTTEPETKSTK</sequence>
<evidence type="ECO:0008006" key="3">
    <source>
        <dbReference type="Google" id="ProtNLM"/>
    </source>
</evidence>